<dbReference type="Gene3D" id="3.30.9.10">
    <property type="entry name" value="D-Amino Acid Oxidase, subunit A, domain 2"/>
    <property type="match status" value="1"/>
</dbReference>
<dbReference type="GO" id="GO:0047545">
    <property type="term" value="F:(S)-2-hydroxyglutarate dehydrogenase activity"/>
    <property type="evidence" value="ECO:0007669"/>
    <property type="project" value="UniProtKB-EC"/>
</dbReference>
<evidence type="ECO:0000259" key="9">
    <source>
        <dbReference type="Pfam" id="PF01266"/>
    </source>
</evidence>
<evidence type="ECO:0000256" key="3">
    <source>
        <dbReference type="ARBA" id="ARBA00022827"/>
    </source>
</evidence>
<keyword evidence="3" id="KW-0274">FAD</keyword>
<dbReference type="Gene3D" id="3.50.50.60">
    <property type="entry name" value="FAD/NAD(P)-binding domain"/>
    <property type="match status" value="1"/>
</dbReference>
<evidence type="ECO:0000313" key="10">
    <source>
        <dbReference type="EMBL" id="KAL0969419.1"/>
    </source>
</evidence>
<dbReference type="SUPFAM" id="SSF51905">
    <property type="entry name" value="FAD/NAD(P)-binding domain"/>
    <property type="match status" value="1"/>
</dbReference>
<dbReference type="Proteomes" id="UP001557470">
    <property type="component" value="Unassembled WGS sequence"/>
</dbReference>
<sequence>MIRNLSSASCIVFSATVPKPLTCVMRHAHSSTYDVAVVGGGIVGLASARELILRHPTLSFVLLEKEKELAMHQSGHNSGVIHSGIYYTPGSLKARLCVKGATMAYEYLDKQGLPYKRCGKLVVAVEREEIPRLKALYERGQENGVRDLTLIDSKGIQEREPFCRGLMALDSPYTGIVDWRQVSLSYGKDFQDAGGTVVTEYEASDIAMVKESPAGGTEGLKYPIAIRGSKGKEVRCRYLLTCGGLYSDRISQISGCSPEPRIVPFRGDYLVLKPEKHYLVKGNIYPVPDPKFPFLGVHFTPRMDGSIWLGPNAVLAFKREGYKMYDFDIRDVTDALCFRGLHKLVLKNILYGVGEMYRGVFIGAQVKILQKFIPELSLQDVLRGPAGVRAQALDKEGNLVDDFVFDGGVGDVGSRVLHVRNAPSPAATSSLAIAQMVADEVERRFTL</sequence>
<dbReference type="PANTHER" id="PTHR43104">
    <property type="entry name" value="L-2-HYDROXYGLUTARATE DEHYDROGENASE, MITOCHONDRIAL"/>
    <property type="match status" value="1"/>
</dbReference>
<gene>
    <name evidence="10" type="ORF">UPYG_G00227170</name>
</gene>
<evidence type="ECO:0000256" key="5">
    <source>
        <dbReference type="ARBA" id="ARBA00036066"/>
    </source>
</evidence>
<evidence type="ECO:0000313" key="11">
    <source>
        <dbReference type="Proteomes" id="UP001557470"/>
    </source>
</evidence>
<dbReference type="Pfam" id="PF01266">
    <property type="entry name" value="DAO"/>
    <property type="match status" value="1"/>
</dbReference>
<evidence type="ECO:0000256" key="1">
    <source>
        <dbReference type="ARBA" id="ARBA00001974"/>
    </source>
</evidence>
<dbReference type="EMBL" id="JAGEUA010000007">
    <property type="protein sequence ID" value="KAL0969419.1"/>
    <property type="molecule type" value="Genomic_DNA"/>
</dbReference>
<dbReference type="InterPro" id="IPR006076">
    <property type="entry name" value="FAD-dep_OxRdtase"/>
</dbReference>
<comment type="catalytic activity">
    <reaction evidence="5">
        <text>(S)-2-hydroxyglutarate + A = 2-oxoglutarate + AH2</text>
        <dbReference type="Rhea" id="RHEA:21252"/>
        <dbReference type="ChEBI" id="CHEBI:13193"/>
        <dbReference type="ChEBI" id="CHEBI:16782"/>
        <dbReference type="ChEBI" id="CHEBI:16810"/>
        <dbReference type="ChEBI" id="CHEBI:17499"/>
        <dbReference type="EC" id="1.1.99.2"/>
    </reaction>
</comment>
<evidence type="ECO:0000256" key="8">
    <source>
        <dbReference type="ARBA" id="ARBA00041137"/>
    </source>
</evidence>
<evidence type="ECO:0000256" key="4">
    <source>
        <dbReference type="ARBA" id="ARBA00023002"/>
    </source>
</evidence>
<comment type="cofactor">
    <cofactor evidence="1">
        <name>FAD</name>
        <dbReference type="ChEBI" id="CHEBI:57692"/>
    </cofactor>
</comment>
<feature type="domain" description="FAD dependent oxidoreductase" evidence="9">
    <location>
        <begin position="34"/>
        <end position="439"/>
    </location>
</feature>
<accession>A0ABD0WCP3</accession>
<dbReference type="AlphaFoldDB" id="A0ABD0WCP3"/>
<dbReference type="PANTHER" id="PTHR43104:SF2">
    <property type="entry name" value="L-2-HYDROXYGLUTARATE DEHYDROGENASE, MITOCHONDRIAL"/>
    <property type="match status" value="1"/>
</dbReference>
<name>A0ABD0WCP3_UMBPY</name>
<keyword evidence="11" id="KW-1185">Reference proteome</keyword>
<protein>
    <recommendedName>
        <fullName evidence="8">L-2-hydroxyglutarate dehydrogenase, mitochondrial</fullName>
        <ecNumber evidence="7">1.1.99.2</ecNumber>
    </recommendedName>
</protein>
<reference evidence="10 11" key="1">
    <citation type="submission" date="2024-06" db="EMBL/GenBank/DDBJ databases">
        <authorList>
            <person name="Pan Q."/>
            <person name="Wen M."/>
            <person name="Jouanno E."/>
            <person name="Zahm M."/>
            <person name="Klopp C."/>
            <person name="Cabau C."/>
            <person name="Louis A."/>
            <person name="Berthelot C."/>
            <person name="Parey E."/>
            <person name="Roest Crollius H."/>
            <person name="Montfort J."/>
            <person name="Robinson-Rechavi M."/>
            <person name="Bouchez O."/>
            <person name="Lampietro C."/>
            <person name="Lopez Roques C."/>
            <person name="Donnadieu C."/>
            <person name="Postlethwait J."/>
            <person name="Bobe J."/>
            <person name="Verreycken H."/>
            <person name="Guiguen Y."/>
        </authorList>
    </citation>
    <scope>NUCLEOTIDE SEQUENCE [LARGE SCALE GENOMIC DNA]</scope>
    <source>
        <strain evidence="10">Up_M1</strain>
        <tissue evidence="10">Testis</tissue>
    </source>
</reference>
<keyword evidence="4" id="KW-0560">Oxidoreductase</keyword>
<proteinExistence type="inferred from homology"/>
<comment type="caution">
    <text evidence="10">The sequence shown here is derived from an EMBL/GenBank/DDBJ whole genome shotgun (WGS) entry which is preliminary data.</text>
</comment>
<dbReference type="NCBIfam" id="NF008726">
    <property type="entry name" value="PRK11728.1"/>
    <property type="match status" value="1"/>
</dbReference>
<comment type="similarity">
    <text evidence="6">Belongs to the L2HGDH family.</text>
</comment>
<evidence type="ECO:0000256" key="7">
    <source>
        <dbReference type="ARBA" id="ARBA00038878"/>
    </source>
</evidence>
<dbReference type="EC" id="1.1.99.2" evidence="7"/>
<dbReference type="InterPro" id="IPR036188">
    <property type="entry name" value="FAD/NAD-bd_sf"/>
</dbReference>
<evidence type="ECO:0000256" key="6">
    <source>
        <dbReference type="ARBA" id="ARBA00037941"/>
    </source>
</evidence>
<organism evidence="10 11">
    <name type="scientific">Umbra pygmaea</name>
    <name type="common">Eastern mudminnow</name>
    <dbReference type="NCBI Taxonomy" id="75934"/>
    <lineage>
        <taxon>Eukaryota</taxon>
        <taxon>Metazoa</taxon>
        <taxon>Chordata</taxon>
        <taxon>Craniata</taxon>
        <taxon>Vertebrata</taxon>
        <taxon>Euteleostomi</taxon>
        <taxon>Actinopterygii</taxon>
        <taxon>Neopterygii</taxon>
        <taxon>Teleostei</taxon>
        <taxon>Protacanthopterygii</taxon>
        <taxon>Esociformes</taxon>
        <taxon>Umbridae</taxon>
        <taxon>Umbra</taxon>
    </lineage>
</organism>
<evidence type="ECO:0000256" key="2">
    <source>
        <dbReference type="ARBA" id="ARBA00022630"/>
    </source>
</evidence>
<keyword evidence="2" id="KW-0285">Flavoprotein</keyword>